<evidence type="ECO:0000313" key="2">
    <source>
        <dbReference type="Proteomes" id="UP000005868"/>
    </source>
</evidence>
<name>G7V5H7_THELD</name>
<dbReference type="HOGENOM" id="CLU_067890_1_2_0"/>
<dbReference type="AlphaFoldDB" id="G7V5H7"/>
<dbReference type="Gene3D" id="2.30.110.10">
    <property type="entry name" value="Electron Transport, Fmn-binding Protein, Chain A"/>
    <property type="match status" value="1"/>
</dbReference>
<dbReference type="Proteomes" id="UP000005868">
    <property type="component" value="Chromosome"/>
</dbReference>
<dbReference type="KEGG" id="tli:Tlie_0058"/>
<dbReference type="OrthoDB" id="9794935at2"/>
<sequence length="158" mass="18005">MDRAMRRKDKEITDPKEIEKILKREKICRVAFNGSPFPYVVPLCYGYEDGAIYFHGFGGGKKIDCIKDDPHVCFEIDCDVKIISDEDPCEWTVHYRSVIGYGRATILEDPEEKKKGLDIIVKQYAGRALPFPEKALGAVCVVKVEIESVKGRKNGYER</sequence>
<organism evidence="1 2">
    <name type="scientific">Thermovirga lienii (strain ATCC BAA-1197 / DSM 17291 / Cas60314)</name>
    <dbReference type="NCBI Taxonomy" id="580340"/>
    <lineage>
        <taxon>Bacteria</taxon>
        <taxon>Thermotogati</taxon>
        <taxon>Synergistota</taxon>
        <taxon>Synergistia</taxon>
        <taxon>Synergistales</taxon>
        <taxon>Thermovirgaceae</taxon>
        <taxon>Thermovirga</taxon>
    </lineage>
</organism>
<reference evidence="1 2" key="2">
    <citation type="journal article" date="2012" name="Stand. Genomic Sci.">
        <title>Genome sequence of the moderately thermophilic, amino-acid-degrading and sulfur-reducing bacterium Thermovirga lienii type strain (Cas60314(T)).</title>
        <authorList>
            <person name="Goker M."/>
            <person name="Saunders E."/>
            <person name="Lapidus A."/>
            <person name="Nolan M."/>
            <person name="Lucas S."/>
            <person name="Hammon N."/>
            <person name="Deshpande S."/>
            <person name="Cheng J.F."/>
            <person name="Han C."/>
            <person name="Tapia R."/>
            <person name="Goodwin L.A."/>
            <person name="Pitluck S."/>
            <person name="Liolios K."/>
            <person name="Mavromatis K."/>
            <person name="Pagani I."/>
            <person name="Ivanova N."/>
            <person name="Mikhailova N."/>
            <person name="Pati A."/>
            <person name="Chen A."/>
            <person name="Palaniappan K."/>
            <person name="Land M."/>
            <person name="Chang Y.J."/>
            <person name="Jeffries C.D."/>
            <person name="Brambilla E.M."/>
            <person name="Rohde M."/>
            <person name="Spring S."/>
            <person name="Detter J.C."/>
            <person name="Woyke T."/>
            <person name="Bristow J."/>
            <person name="Eisen J.A."/>
            <person name="Markowitz V."/>
            <person name="Hugenholtz P."/>
            <person name="Kyrpides N.C."/>
            <person name="Klenk H.P."/>
        </authorList>
    </citation>
    <scope>NUCLEOTIDE SEQUENCE [LARGE SCALE GENOMIC DNA]</scope>
    <source>
        <strain evidence="2">ATCC BAA-1197 / DSM 17291 / Cas60314</strain>
    </source>
</reference>
<keyword evidence="2" id="KW-1185">Reference proteome</keyword>
<evidence type="ECO:0000313" key="1">
    <source>
        <dbReference type="EMBL" id="AER65804.1"/>
    </source>
</evidence>
<dbReference type="eggNOG" id="COG3467">
    <property type="taxonomic scope" value="Bacteria"/>
</dbReference>
<dbReference type="PANTHER" id="PTHR34071:SF2">
    <property type="entry name" value="FLAVIN-NUCLEOTIDE-BINDING PROTEIN"/>
    <property type="match status" value="1"/>
</dbReference>
<dbReference type="PANTHER" id="PTHR34071">
    <property type="entry name" value="5-NITROIMIDAZOLE ANTIBIOTICS RESISTANCE PROTEIN, NIMA-FAMILY-RELATED PROTEIN-RELATED"/>
    <property type="match status" value="1"/>
</dbReference>
<proteinExistence type="predicted"/>
<dbReference type="InterPro" id="IPR012349">
    <property type="entry name" value="Split_barrel_FMN-bd"/>
</dbReference>
<dbReference type="Pfam" id="PF12900">
    <property type="entry name" value="Pyridox_ox_2"/>
    <property type="match status" value="1"/>
</dbReference>
<dbReference type="InterPro" id="IPR024747">
    <property type="entry name" value="Pyridox_Oxase-rel"/>
</dbReference>
<gene>
    <name evidence="1" type="ordered locus">Tlie_0058</name>
</gene>
<dbReference type="SUPFAM" id="SSF50475">
    <property type="entry name" value="FMN-binding split barrel"/>
    <property type="match status" value="1"/>
</dbReference>
<dbReference type="EMBL" id="CP003096">
    <property type="protein sequence ID" value="AER65804.1"/>
    <property type="molecule type" value="Genomic_DNA"/>
</dbReference>
<dbReference type="STRING" id="580340.Tlie_0058"/>
<protein>
    <submittedName>
        <fullName evidence="1">Pyridoxamine 5'-phosphate oxidase-related FMN-binding protein</fullName>
    </submittedName>
</protein>
<reference evidence="2" key="1">
    <citation type="submission" date="2011-10" db="EMBL/GenBank/DDBJ databases">
        <title>The complete genome of chromosome of Thermovirga lienii DSM 17291.</title>
        <authorList>
            <consortium name="US DOE Joint Genome Institute (JGI-PGF)"/>
            <person name="Lucas S."/>
            <person name="Copeland A."/>
            <person name="Lapidus A."/>
            <person name="Glavina del Rio T."/>
            <person name="Dalin E."/>
            <person name="Tice H."/>
            <person name="Bruce D."/>
            <person name="Goodwin L."/>
            <person name="Pitluck S."/>
            <person name="Peters L."/>
            <person name="Mikhailova N."/>
            <person name="Saunders E."/>
            <person name="Kyrpides N."/>
            <person name="Mavromatis K."/>
            <person name="Ivanova N."/>
            <person name="Last F.I."/>
            <person name="Brettin T."/>
            <person name="Detter J.C."/>
            <person name="Han C."/>
            <person name="Larimer F."/>
            <person name="Land M."/>
            <person name="Hauser L."/>
            <person name="Markowitz V."/>
            <person name="Cheng J.-F."/>
            <person name="Hugenholtz P."/>
            <person name="Woyke T."/>
            <person name="Wu D."/>
            <person name="Spring S."/>
            <person name="Schroeder M."/>
            <person name="Brambilla E.-M."/>
            <person name="Klenk H.-P."/>
            <person name="Eisen J.A."/>
        </authorList>
    </citation>
    <scope>NUCLEOTIDE SEQUENCE [LARGE SCALE GENOMIC DNA]</scope>
    <source>
        <strain evidence="2">ATCC BAA-1197 / DSM 17291 / Cas60314</strain>
    </source>
</reference>
<accession>G7V5H7</accession>